<evidence type="ECO:0000256" key="1">
    <source>
        <dbReference type="ARBA" id="ARBA00004651"/>
    </source>
</evidence>
<proteinExistence type="predicted"/>
<dbReference type="PROSITE" id="PS50850">
    <property type="entry name" value="MFS"/>
    <property type="match status" value="1"/>
</dbReference>
<dbReference type="InterPro" id="IPR036259">
    <property type="entry name" value="MFS_trans_sf"/>
</dbReference>
<organism evidence="7">
    <name type="scientific">Thermosporothrix sp. COM3</name>
    <dbReference type="NCBI Taxonomy" id="2490863"/>
    <lineage>
        <taxon>Bacteria</taxon>
        <taxon>Bacillati</taxon>
        <taxon>Chloroflexota</taxon>
        <taxon>Ktedonobacteria</taxon>
        <taxon>Ktedonobacterales</taxon>
        <taxon>Thermosporotrichaceae</taxon>
        <taxon>Thermosporothrix</taxon>
    </lineage>
</organism>
<dbReference type="GO" id="GO:0005886">
    <property type="term" value="C:plasma membrane"/>
    <property type="evidence" value="ECO:0007669"/>
    <property type="project" value="UniProtKB-SubCell"/>
</dbReference>
<dbReference type="SUPFAM" id="SSF103473">
    <property type="entry name" value="MFS general substrate transporter"/>
    <property type="match status" value="1"/>
</dbReference>
<feature type="transmembrane region" description="Helical" evidence="5">
    <location>
        <begin position="219"/>
        <end position="238"/>
    </location>
</feature>
<dbReference type="Gene3D" id="1.20.1250.20">
    <property type="entry name" value="MFS general substrate transporter like domains"/>
    <property type="match status" value="1"/>
</dbReference>
<dbReference type="PANTHER" id="PTHR23508">
    <property type="entry name" value="CARBOXYLIC ACID TRANSPORTER PROTEIN HOMOLOG"/>
    <property type="match status" value="1"/>
</dbReference>
<name>A0A455SAR2_9CHLR</name>
<feature type="transmembrane region" description="Helical" evidence="5">
    <location>
        <begin position="110"/>
        <end position="132"/>
    </location>
</feature>
<dbReference type="AlphaFoldDB" id="A0A455SAR2"/>
<dbReference type="GO" id="GO:0046943">
    <property type="term" value="F:carboxylic acid transmembrane transporter activity"/>
    <property type="evidence" value="ECO:0007669"/>
    <property type="project" value="TreeGrafter"/>
</dbReference>
<accession>A0A455SAR2</accession>
<evidence type="ECO:0000313" key="7">
    <source>
        <dbReference type="EMBL" id="BBH85547.1"/>
    </source>
</evidence>
<protein>
    <submittedName>
        <fullName evidence="7">Putative metabolite transport protein YjhB</fullName>
    </submittedName>
</protein>
<feature type="transmembrane region" description="Helical" evidence="5">
    <location>
        <begin position="258"/>
        <end position="279"/>
    </location>
</feature>
<feature type="transmembrane region" description="Helical" evidence="5">
    <location>
        <begin position="21"/>
        <end position="41"/>
    </location>
</feature>
<feature type="transmembrane region" description="Helical" evidence="5">
    <location>
        <begin position="376"/>
        <end position="397"/>
    </location>
</feature>
<keyword evidence="3 5" id="KW-1133">Transmembrane helix</keyword>
<feature type="transmembrane region" description="Helical" evidence="5">
    <location>
        <begin position="53"/>
        <end position="73"/>
    </location>
</feature>
<feature type="transmembrane region" description="Helical" evidence="5">
    <location>
        <begin position="171"/>
        <end position="188"/>
    </location>
</feature>
<gene>
    <name evidence="7" type="primary">yjhB</name>
    <name evidence="7" type="ORF">KTC_02980</name>
</gene>
<evidence type="ECO:0000259" key="6">
    <source>
        <dbReference type="PROSITE" id="PS50850"/>
    </source>
</evidence>
<feature type="transmembrane region" description="Helical" evidence="5">
    <location>
        <begin position="351"/>
        <end position="370"/>
    </location>
</feature>
<keyword evidence="2 5" id="KW-0812">Transmembrane</keyword>
<dbReference type="PANTHER" id="PTHR23508:SF3">
    <property type="entry name" value="SIALIC ACID TRANSPORTER NANT"/>
    <property type="match status" value="1"/>
</dbReference>
<comment type="subcellular location">
    <subcellularLocation>
        <location evidence="1">Cell membrane</location>
        <topology evidence="1">Multi-pass membrane protein</topology>
    </subcellularLocation>
</comment>
<reference evidence="7" key="1">
    <citation type="submission" date="2018-12" db="EMBL/GenBank/DDBJ databases">
        <title>Novel natural products biosynthetic potential of the class Ktedonobacteria.</title>
        <authorList>
            <person name="Zheng Y."/>
            <person name="Saitou A."/>
            <person name="Wang C.M."/>
            <person name="Toyoda A."/>
            <person name="Minakuchi Y."/>
            <person name="Sekiguchi Y."/>
            <person name="Ueda K."/>
            <person name="Takano H."/>
            <person name="Sakai Y."/>
            <person name="Yokota A."/>
            <person name="Yabe S."/>
        </authorList>
    </citation>
    <scope>NUCLEOTIDE SEQUENCE</scope>
    <source>
        <strain evidence="7">COM3</strain>
    </source>
</reference>
<feature type="domain" description="Major facilitator superfamily (MFS) profile" evidence="6">
    <location>
        <begin position="19"/>
        <end position="408"/>
    </location>
</feature>
<dbReference type="InterPro" id="IPR011701">
    <property type="entry name" value="MFS"/>
</dbReference>
<feature type="transmembrane region" description="Helical" evidence="5">
    <location>
        <begin position="85"/>
        <end position="104"/>
    </location>
</feature>
<evidence type="ECO:0000256" key="2">
    <source>
        <dbReference type="ARBA" id="ARBA00022692"/>
    </source>
</evidence>
<dbReference type="InterPro" id="IPR020846">
    <property type="entry name" value="MFS_dom"/>
</dbReference>
<dbReference type="CDD" id="cd17316">
    <property type="entry name" value="MFS_SV2_like"/>
    <property type="match status" value="1"/>
</dbReference>
<dbReference type="Pfam" id="PF07690">
    <property type="entry name" value="MFS_1"/>
    <property type="match status" value="1"/>
</dbReference>
<evidence type="ECO:0000256" key="3">
    <source>
        <dbReference type="ARBA" id="ARBA00022989"/>
    </source>
</evidence>
<feature type="transmembrane region" description="Helical" evidence="5">
    <location>
        <begin position="144"/>
        <end position="165"/>
    </location>
</feature>
<dbReference type="EMBL" id="AP019376">
    <property type="protein sequence ID" value="BBH85547.1"/>
    <property type="molecule type" value="Genomic_DNA"/>
</dbReference>
<keyword evidence="4 5" id="KW-0472">Membrane</keyword>
<feature type="transmembrane region" description="Helical" evidence="5">
    <location>
        <begin position="288"/>
        <end position="305"/>
    </location>
</feature>
<evidence type="ECO:0000256" key="4">
    <source>
        <dbReference type="ARBA" id="ARBA00023136"/>
    </source>
</evidence>
<feature type="transmembrane region" description="Helical" evidence="5">
    <location>
        <begin position="311"/>
        <end position="331"/>
    </location>
</feature>
<sequence>MAMAARPWYKDLTGQHWRAFWAAWIGYALDGFDFVLITYVLTNIADEFHLDLVTASTLISASFITRWLGGAVVGSIADRIGRKNAMIAGIWLYALGTFLCGFAWNYWSLFAFRLIVGLGMAGEYSASSLYVLESWPKHVRNKASGFLISGYNVGSLVVAFIYPFITAHFGWRVLFYIGIVPVILTLYMRKNLPEHTEWQQTSTEKAGGISFFKLFSLRILPVFIAITLFIFAAFLYSWPVQSLLPTYLKSIGYDATGVSQVMFAANFGTLLGCIFAGFLGDRVGTRRAYIYSLLISLVLILPFFIIGKANIWLLGLLIFVLLFVSQGIAGLHPKFMSMYFAPEVRGSGVGVAYNLGSLGGAIAPIWGAFFANLMGLGTALAVLMFFWTFVVVALVVFDVPGRLLQRTAGIRSYEVQNTTPEGTVEPSQV</sequence>
<evidence type="ECO:0000256" key="5">
    <source>
        <dbReference type="SAM" id="Phobius"/>
    </source>
</evidence>